<accession>A0A7I4ESI1</accession>
<dbReference type="AlphaFoldDB" id="A0A7I4ESI1"/>
<keyword evidence="2" id="KW-1185">Reference proteome</keyword>
<protein>
    <submittedName>
        <fullName evidence="1">Uncharacterized protein</fullName>
    </submittedName>
</protein>
<evidence type="ECO:0000313" key="1">
    <source>
        <dbReference type="EnsemblPlants" id="PAC:32922850.CDS.1"/>
    </source>
</evidence>
<name>A0A7I4ESI1_PHYPA</name>
<sequence length="69" mass="7876">MLTEEGEDPLWESPTTCVGIRFRERVLCECVRRLGDQSVGQVSGESCEISVCSPRVFVLLRHFHRQSSH</sequence>
<evidence type="ECO:0000313" key="2">
    <source>
        <dbReference type="Proteomes" id="UP000006727"/>
    </source>
</evidence>
<reference evidence="1" key="3">
    <citation type="submission" date="2020-12" db="UniProtKB">
        <authorList>
            <consortium name="EnsemblPlants"/>
        </authorList>
    </citation>
    <scope>IDENTIFICATION</scope>
</reference>
<proteinExistence type="predicted"/>
<gene>
    <name evidence="1" type="primary">LOC112281712</name>
</gene>
<reference evidence="1 2" key="1">
    <citation type="journal article" date="2008" name="Science">
        <title>The Physcomitrella genome reveals evolutionary insights into the conquest of land by plants.</title>
        <authorList>
            <person name="Rensing S."/>
            <person name="Lang D."/>
            <person name="Zimmer A."/>
            <person name="Terry A."/>
            <person name="Salamov A."/>
            <person name="Shapiro H."/>
            <person name="Nishiyama T."/>
            <person name="Perroud P.-F."/>
            <person name="Lindquist E."/>
            <person name="Kamisugi Y."/>
            <person name="Tanahashi T."/>
            <person name="Sakakibara K."/>
            <person name="Fujita T."/>
            <person name="Oishi K."/>
            <person name="Shin-I T."/>
            <person name="Kuroki Y."/>
            <person name="Toyoda A."/>
            <person name="Suzuki Y."/>
            <person name="Hashimoto A."/>
            <person name="Yamaguchi K."/>
            <person name="Sugano A."/>
            <person name="Kohara Y."/>
            <person name="Fujiyama A."/>
            <person name="Anterola A."/>
            <person name="Aoki S."/>
            <person name="Ashton N."/>
            <person name="Barbazuk W.B."/>
            <person name="Barker E."/>
            <person name="Bennetzen J."/>
            <person name="Bezanilla M."/>
            <person name="Blankenship R."/>
            <person name="Cho S.H."/>
            <person name="Dutcher S."/>
            <person name="Estelle M."/>
            <person name="Fawcett J.A."/>
            <person name="Gundlach H."/>
            <person name="Hanada K."/>
            <person name="Heyl A."/>
            <person name="Hicks K.A."/>
            <person name="Hugh J."/>
            <person name="Lohr M."/>
            <person name="Mayer K."/>
            <person name="Melkozernov A."/>
            <person name="Murata T."/>
            <person name="Nelson D."/>
            <person name="Pils B."/>
            <person name="Prigge M."/>
            <person name="Reiss B."/>
            <person name="Renner T."/>
            <person name="Rombauts S."/>
            <person name="Rushton P."/>
            <person name="Sanderfoot A."/>
            <person name="Schween G."/>
            <person name="Shiu S.-H."/>
            <person name="Stueber K."/>
            <person name="Theodoulou F.L."/>
            <person name="Tu H."/>
            <person name="Van de Peer Y."/>
            <person name="Verrier P.J."/>
            <person name="Waters E."/>
            <person name="Wood A."/>
            <person name="Yang L."/>
            <person name="Cove D."/>
            <person name="Cuming A."/>
            <person name="Hasebe M."/>
            <person name="Lucas S."/>
            <person name="Mishler D.B."/>
            <person name="Reski R."/>
            <person name="Grigoriev I."/>
            <person name="Quatrano R.S."/>
            <person name="Boore J.L."/>
        </authorList>
    </citation>
    <scope>NUCLEOTIDE SEQUENCE [LARGE SCALE GENOMIC DNA]</scope>
    <source>
        <strain evidence="1 2">cv. Gransden 2004</strain>
    </source>
</reference>
<dbReference type="Proteomes" id="UP000006727">
    <property type="component" value="Chromosome 4"/>
</dbReference>
<dbReference type="EnsemblPlants" id="Pp3c4_4630V3.2">
    <property type="protein sequence ID" value="PAC:32922850.CDS.1"/>
    <property type="gene ID" value="Pp3c4_4630"/>
</dbReference>
<organism evidence="1 2">
    <name type="scientific">Physcomitrium patens</name>
    <name type="common">Spreading-leaved earth moss</name>
    <name type="synonym">Physcomitrella patens</name>
    <dbReference type="NCBI Taxonomy" id="3218"/>
    <lineage>
        <taxon>Eukaryota</taxon>
        <taxon>Viridiplantae</taxon>
        <taxon>Streptophyta</taxon>
        <taxon>Embryophyta</taxon>
        <taxon>Bryophyta</taxon>
        <taxon>Bryophytina</taxon>
        <taxon>Bryopsida</taxon>
        <taxon>Funariidae</taxon>
        <taxon>Funariales</taxon>
        <taxon>Funariaceae</taxon>
        <taxon>Physcomitrium</taxon>
    </lineage>
</organism>
<reference evidence="1 2" key="2">
    <citation type="journal article" date="2018" name="Plant J.">
        <title>The Physcomitrella patens chromosome-scale assembly reveals moss genome structure and evolution.</title>
        <authorList>
            <person name="Lang D."/>
            <person name="Ullrich K.K."/>
            <person name="Murat F."/>
            <person name="Fuchs J."/>
            <person name="Jenkins J."/>
            <person name="Haas F.B."/>
            <person name="Piednoel M."/>
            <person name="Gundlach H."/>
            <person name="Van Bel M."/>
            <person name="Meyberg R."/>
            <person name="Vives C."/>
            <person name="Morata J."/>
            <person name="Symeonidi A."/>
            <person name="Hiss M."/>
            <person name="Muchero W."/>
            <person name="Kamisugi Y."/>
            <person name="Saleh O."/>
            <person name="Blanc G."/>
            <person name="Decker E.L."/>
            <person name="van Gessel N."/>
            <person name="Grimwood J."/>
            <person name="Hayes R.D."/>
            <person name="Graham S.W."/>
            <person name="Gunter L.E."/>
            <person name="McDaniel S.F."/>
            <person name="Hoernstein S.N.W."/>
            <person name="Larsson A."/>
            <person name="Li F.W."/>
            <person name="Perroud P.F."/>
            <person name="Phillips J."/>
            <person name="Ranjan P."/>
            <person name="Rokshar D.S."/>
            <person name="Rothfels C.J."/>
            <person name="Schneider L."/>
            <person name="Shu S."/>
            <person name="Stevenson D.W."/>
            <person name="Thummler F."/>
            <person name="Tillich M."/>
            <person name="Villarreal Aguilar J.C."/>
            <person name="Widiez T."/>
            <person name="Wong G.K."/>
            <person name="Wymore A."/>
            <person name="Zhang Y."/>
            <person name="Zimmer A.D."/>
            <person name="Quatrano R.S."/>
            <person name="Mayer K.F.X."/>
            <person name="Goodstein D."/>
            <person name="Casacuberta J.M."/>
            <person name="Vandepoele K."/>
            <person name="Reski R."/>
            <person name="Cuming A.C."/>
            <person name="Tuskan G.A."/>
            <person name="Maumus F."/>
            <person name="Salse J."/>
            <person name="Schmutz J."/>
            <person name="Rensing S.A."/>
        </authorList>
    </citation>
    <scope>NUCLEOTIDE SEQUENCE [LARGE SCALE GENOMIC DNA]</scope>
    <source>
        <strain evidence="1 2">cv. Gransden 2004</strain>
    </source>
</reference>
<dbReference type="EMBL" id="ABEU02000004">
    <property type="status" value="NOT_ANNOTATED_CDS"/>
    <property type="molecule type" value="Genomic_DNA"/>
</dbReference>
<dbReference type="Gramene" id="Pp3c4_4630V3.2">
    <property type="protein sequence ID" value="PAC:32922850.CDS.1"/>
    <property type="gene ID" value="Pp3c4_4630"/>
</dbReference>